<evidence type="ECO:0000313" key="2">
    <source>
        <dbReference type="EMBL" id="TXG73703.1"/>
    </source>
</evidence>
<dbReference type="PANTHER" id="PTHR33463:SF209">
    <property type="entry name" value="DISEASE RESISTANCE PROTEIN RPS2-LIKE"/>
    <property type="match status" value="1"/>
</dbReference>
<keyword evidence="3" id="KW-1185">Reference proteome</keyword>
<sequence>MEDIFTIGRRNDINSNEEIDRVVLDQLHLLSLYTLPKLRSFCSEAEVFASTSNEIILEDTPVPFFDGKVQLPNLKTLNLFEICGIEEIVAKEGAEDAAARTFVFPHLTCLKLHDLQELKCFYPGIHTIEWPVLKELELIGCDKMDHLFALELLTFQKNILAGQLDIPVQPLSLVKKVFSSLEKLILDGNSTRMIFQSQFSEIFFPKLELLGIRNQDYQPADLPLGFLQREL</sequence>
<dbReference type="Gene3D" id="3.80.10.10">
    <property type="entry name" value="Ribonuclease Inhibitor"/>
    <property type="match status" value="1"/>
</dbReference>
<accession>A0A5C7IWU5</accession>
<evidence type="ECO:0008006" key="4">
    <source>
        <dbReference type="Google" id="ProtNLM"/>
    </source>
</evidence>
<name>A0A5C7IWU5_9ROSI</name>
<comment type="caution">
    <text evidence="2">The sequence shown here is derived from an EMBL/GenBank/DDBJ whole genome shotgun (WGS) entry which is preliminary data.</text>
</comment>
<protein>
    <recommendedName>
        <fullName evidence="4">FBD domain-containing protein</fullName>
    </recommendedName>
</protein>
<dbReference type="OrthoDB" id="1704964at2759"/>
<dbReference type="Proteomes" id="UP000323000">
    <property type="component" value="Chromosome 1"/>
</dbReference>
<gene>
    <name evidence="2" type="ORF">EZV62_002282</name>
</gene>
<dbReference type="EMBL" id="VAHF01000001">
    <property type="protein sequence ID" value="TXG73703.1"/>
    <property type="molecule type" value="Genomic_DNA"/>
</dbReference>
<proteinExistence type="predicted"/>
<dbReference type="InterPro" id="IPR032675">
    <property type="entry name" value="LRR_dom_sf"/>
</dbReference>
<dbReference type="InterPro" id="IPR050905">
    <property type="entry name" value="Plant_NBS-LRR"/>
</dbReference>
<evidence type="ECO:0000313" key="3">
    <source>
        <dbReference type="Proteomes" id="UP000323000"/>
    </source>
</evidence>
<dbReference type="SUPFAM" id="SSF52047">
    <property type="entry name" value="RNI-like"/>
    <property type="match status" value="1"/>
</dbReference>
<dbReference type="PANTHER" id="PTHR33463">
    <property type="entry name" value="NB-ARC DOMAIN-CONTAINING PROTEIN-RELATED"/>
    <property type="match status" value="1"/>
</dbReference>
<organism evidence="2 3">
    <name type="scientific">Acer yangbiense</name>
    <dbReference type="NCBI Taxonomy" id="1000413"/>
    <lineage>
        <taxon>Eukaryota</taxon>
        <taxon>Viridiplantae</taxon>
        <taxon>Streptophyta</taxon>
        <taxon>Embryophyta</taxon>
        <taxon>Tracheophyta</taxon>
        <taxon>Spermatophyta</taxon>
        <taxon>Magnoliopsida</taxon>
        <taxon>eudicotyledons</taxon>
        <taxon>Gunneridae</taxon>
        <taxon>Pentapetalae</taxon>
        <taxon>rosids</taxon>
        <taxon>malvids</taxon>
        <taxon>Sapindales</taxon>
        <taxon>Sapindaceae</taxon>
        <taxon>Hippocastanoideae</taxon>
        <taxon>Acereae</taxon>
        <taxon>Acer</taxon>
    </lineage>
</organism>
<keyword evidence="1" id="KW-0611">Plant defense</keyword>
<evidence type="ECO:0000256" key="1">
    <source>
        <dbReference type="ARBA" id="ARBA00022821"/>
    </source>
</evidence>
<dbReference type="AlphaFoldDB" id="A0A5C7IWU5"/>
<reference evidence="3" key="1">
    <citation type="journal article" date="2019" name="Gigascience">
        <title>De novo genome assembly of the endangered Acer yangbiense, a plant species with extremely small populations endemic to Yunnan Province, China.</title>
        <authorList>
            <person name="Yang J."/>
            <person name="Wariss H.M."/>
            <person name="Tao L."/>
            <person name="Zhang R."/>
            <person name="Yun Q."/>
            <person name="Hollingsworth P."/>
            <person name="Dao Z."/>
            <person name="Luo G."/>
            <person name="Guo H."/>
            <person name="Ma Y."/>
            <person name="Sun W."/>
        </authorList>
    </citation>
    <scope>NUCLEOTIDE SEQUENCE [LARGE SCALE GENOMIC DNA]</scope>
    <source>
        <strain evidence="3">cv. Malutang</strain>
    </source>
</reference>